<proteinExistence type="predicted"/>
<dbReference type="GO" id="GO:0006629">
    <property type="term" value="P:lipid metabolic process"/>
    <property type="evidence" value="ECO:0007669"/>
    <property type="project" value="UniProtKB-KW"/>
</dbReference>
<dbReference type="CDD" id="cd07989">
    <property type="entry name" value="LPLAT_AGPAT-like"/>
    <property type="match status" value="1"/>
</dbReference>
<dbReference type="PANTHER" id="PTHR23063">
    <property type="entry name" value="PHOSPHOLIPID ACYLTRANSFERASE"/>
    <property type="match status" value="1"/>
</dbReference>
<name>A0A2K9NWA0_BACTC</name>
<accession>A0A2K9NWA0</accession>
<evidence type="ECO:0000313" key="9">
    <source>
        <dbReference type="Proteomes" id="UP000235584"/>
    </source>
</evidence>
<dbReference type="EMBL" id="CP025704">
    <property type="protein sequence ID" value="AUN99786.1"/>
    <property type="molecule type" value="Genomic_DNA"/>
</dbReference>
<dbReference type="GO" id="GO:0016746">
    <property type="term" value="F:acyltransferase activity"/>
    <property type="evidence" value="ECO:0007669"/>
    <property type="project" value="UniProtKB-KW"/>
</dbReference>
<evidence type="ECO:0000256" key="1">
    <source>
        <dbReference type="ARBA" id="ARBA00004370"/>
    </source>
</evidence>
<gene>
    <name evidence="8" type="ORF">C0V70_17070</name>
</gene>
<organism evidence="8 9">
    <name type="scientific">Bacteriovorax stolpii</name>
    <name type="common">Bdellovibrio stolpii</name>
    <dbReference type="NCBI Taxonomy" id="960"/>
    <lineage>
        <taxon>Bacteria</taxon>
        <taxon>Pseudomonadati</taxon>
        <taxon>Bdellovibrionota</taxon>
        <taxon>Bacteriovoracia</taxon>
        <taxon>Bacteriovoracales</taxon>
        <taxon>Bacteriovoracaceae</taxon>
        <taxon>Bacteriovorax</taxon>
    </lineage>
</organism>
<keyword evidence="4" id="KW-1133">Transmembrane helix</keyword>
<keyword evidence="7 8" id="KW-0012">Acyltransferase</keyword>
<dbReference type="GO" id="GO:0016020">
    <property type="term" value="C:membrane"/>
    <property type="evidence" value="ECO:0007669"/>
    <property type="project" value="UniProtKB-SubCell"/>
</dbReference>
<evidence type="ECO:0000256" key="4">
    <source>
        <dbReference type="ARBA" id="ARBA00022989"/>
    </source>
</evidence>
<keyword evidence="6" id="KW-0472">Membrane</keyword>
<dbReference type="SUPFAM" id="SSF69593">
    <property type="entry name" value="Glycerol-3-phosphate (1)-acyltransferase"/>
    <property type="match status" value="1"/>
</dbReference>
<dbReference type="SMART" id="SM00563">
    <property type="entry name" value="PlsC"/>
    <property type="match status" value="1"/>
</dbReference>
<keyword evidence="5" id="KW-0443">Lipid metabolism</keyword>
<dbReference type="AlphaFoldDB" id="A0A2K9NWA0"/>
<reference evidence="8 9" key="1">
    <citation type="submission" date="2018-01" db="EMBL/GenBank/DDBJ databases">
        <title>Complete genome sequence of Bacteriovorax stolpii DSM12778.</title>
        <authorList>
            <person name="Tang B."/>
            <person name="Chang J."/>
        </authorList>
    </citation>
    <scope>NUCLEOTIDE SEQUENCE [LARGE SCALE GENOMIC DNA]</scope>
    <source>
        <strain evidence="8 9">DSM 12778</strain>
    </source>
</reference>
<comment type="subcellular location">
    <subcellularLocation>
        <location evidence="1">Membrane</location>
    </subcellularLocation>
</comment>
<dbReference type="Pfam" id="PF01553">
    <property type="entry name" value="Acyltransferase"/>
    <property type="match status" value="1"/>
</dbReference>
<evidence type="ECO:0000256" key="3">
    <source>
        <dbReference type="ARBA" id="ARBA00022692"/>
    </source>
</evidence>
<keyword evidence="9" id="KW-1185">Reference proteome</keyword>
<keyword evidence="3" id="KW-0812">Transmembrane</keyword>
<dbReference type="InterPro" id="IPR002123">
    <property type="entry name" value="Plipid/glycerol_acylTrfase"/>
</dbReference>
<dbReference type="KEGG" id="bsto:C0V70_17070"/>
<evidence type="ECO:0000256" key="2">
    <source>
        <dbReference type="ARBA" id="ARBA00022679"/>
    </source>
</evidence>
<evidence type="ECO:0000256" key="7">
    <source>
        <dbReference type="ARBA" id="ARBA00023315"/>
    </source>
</evidence>
<dbReference type="RefSeq" id="WP_102245075.1">
    <property type="nucleotide sequence ID" value="NZ_CP025704.1"/>
</dbReference>
<evidence type="ECO:0000313" key="8">
    <source>
        <dbReference type="EMBL" id="AUN99786.1"/>
    </source>
</evidence>
<dbReference type="PANTHER" id="PTHR23063:SF52">
    <property type="entry name" value="LYSOPHOSPHATIDYLCHOLINE ACYLTRANSFERASE"/>
    <property type="match status" value="1"/>
</dbReference>
<dbReference type="Proteomes" id="UP000235584">
    <property type="component" value="Chromosome"/>
</dbReference>
<evidence type="ECO:0000256" key="6">
    <source>
        <dbReference type="ARBA" id="ARBA00023136"/>
    </source>
</evidence>
<protein>
    <submittedName>
        <fullName evidence="8">1-acyl-sn-glycerol-3-phosphate acyltransferase</fullName>
    </submittedName>
</protein>
<sequence>MGLVRLFIRTLFFVIALIGYFLVSFTIFAFAGFSFERARPFLTKVISLTSRIGLKIFNVKVRKNFAPIDPDENYLIVSNHLSYLDILIISSYFPTCFVTSNEMKETPFLGHLCMLGGCLFVERRSRSGLTAEVQELSNALTDGLNVVIFPEATSTNGEAVIRFRRPLFQAAVNSHSKVLPVCLNYRTLDGEKLTLKNRDKVFWYGDMAFLEHALKLFTHKNVVAEFTVMKSLNASDFEGKNELAEKCFEMVSEEYQIITHAV</sequence>
<keyword evidence="2 8" id="KW-0808">Transferase</keyword>
<evidence type="ECO:0000256" key="5">
    <source>
        <dbReference type="ARBA" id="ARBA00023098"/>
    </source>
</evidence>